<dbReference type="InterPro" id="IPR013096">
    <property type="entry name" value="Cupin_2"/>
</dbReference>
<accession>A0AA49JEB3</accession>
<dbReference type="InterPro" id="IPR011051">
    <property type="entry name" value="RmlC_Cupin_sf"/>
</dbReference>
<dbReference type="Pfam" id="PF07883">
    <property type="entry name" value="Cupin_2"/>
    <property type="match status" value="1"/>
</dbReference>
<evidence type="ECO:0000256" key="1">
    <source>
        <dbReference type="SAM" id="MobiDB-lite"/>
    </source>
</evidence>
<name>A0AA49JEB3_9BACT</name>
<dbReference type="CDD" id="cd02233">
    <property type="entry name" value="cupin_HNL-like"/>
    <property type="match status" value="1"/>
</dbReference>
<dbReference type="InterPro" id="IPR047263">
    <property type="entry name" value="HNL-like_cupin"/>
</dbReference>
<dbReference type="InterPro" id="IPR014710">
    <property type="entry name" value="RmlC-like_jellyroll"/>
</dbReference>
<dbReference type="AlphaFoldDB" id="A0AA49JEB3"/>
<dbReference type="SUPFAM" id="SSF51182">
    <property type="entry name" value="RmlC-like cupins"/>
    <property type="match status" value="1"/>
</dbReference>
<reference evidence="3" key="1">
    <citation type="journal article" date="2023" name="Comput. Struct. Biotechnol. J.">
        <title>Discovery of a novel marine Bacteroidetes with a rich repertoire of carbohydrate-active enzymes.</title>
        <authorList>
            <person name="Chen B."/>
            <person name="Liu G."/>
            <person name="Chen Q."/>
            <person name="Wang H."/>
            <person name="Liu L."/>
            <person name="Tang K."/>
        </authorList>
    </citation>
    <scope>NUCLEOTIDE SEQUENCE</scope>
    <source>
        <strain evidence="3">TK19036</strain>
    </source>
</reference>
<protein>
    <submittedName>
        <fullName evidence="3">Cupin domain-containing protein</fullName>
    </submittedName>
</protein>
<feature type="domain" description="Cupin type-2" evidence="2">
    <location>
        <begin position="50"/>
        <end position="106"/>
    </location>
</feature>
<evidence type="ECO:0000259" key="2">
    <source>
        <dbReference type="Pfam" id="PF07883"/>
    </source>
</evidence>
<organism evidence="3">
    <name type="scientific">Roseihalotalea indica</name>
    <dbReference type="NCBI Taxonomy" id="2867963"/>
    <lineage>
        <taxon>Bacteria</taxon>
        <taxon>Pseudomonadati</taxon>
        <taxon>Bacteroidota</taxon>
        <taxon>Cytophagia</taxon>
        <taxon>Cytophagales</taxon>
        <taxon>Catalimonadaceae</taxon>
        <taxon>Roseihalotalea</taxon>
    </lineage>
</organism>
<evidence type="ECO:0000313" key="3">
    <source>
        <dbReference type="EMBL" id="WKN34014.1"/>
    </source>
</evidence>
<dbReference type="PANTHER" id="PTHR43698:SF1">
    <property type="entry name" value="BLL4564 PROTEIN"/>
    <property type="match status" value="1"/>
</dbReference>
<dbReference type="PANTHER" id="PTHR43698">
    <property type="entry name" value="RIBD C-TERMINAL DOMAIN CONTAINING PROTEIN"/>
    <property type="match status" value="1"/>
</dbReference>
<reference evidence="3" key="2">
    <citation type="journal article" date="2024" name="Antonie Van Leeuwenhoek">
        <title>Roseihalotalea indica gen. nov., sp. nov., a halophilic Bacteroidetes from mesopelagic Southwest Indian Ocean with higher carbohydrate metabolic potential.</title>
        <authorList>
            <person name="Chen B."/>
            <person name="Zhang M."/>
            <person name="Lin D."/>
            <person name="Ye J."/>
            <person name="Tang K."/>
        </authorList>
    </citation>
    <scope>NUCLEOTIDE SEQUENCE</scope>
    <source>
        <strain evidence="3">TK19036</strain>
    </source>
</reference>
<feature type="compositionally biased region" description="Acidic residues" evidence="1">
    <location>
        <begin position="1"/>
        <end position="12"/>
    </location>
</feature>
<dbReference type="Gene3D" id="2.60.120.10">
    <property type="entry name" value="Jelly Rolls"/>
    <property type="match status" value="1"/>
</dbReference>
<gene>
    <name evidence="3" type="ORF">K4G66_16665</name>
</gene>
<feature type="region of interest" description="Disordered" evidence="1">
    <location>
        <begin position="1"/>
        <end position="20"/>
    </location>
</feature>
<sequence>MSEGEASSENEVESIFPPGKKGPAKNFTVNAYNYGLVSMDSIYTMVMGNVYFEPAARTAWHTHPAGQTLIITAGLGWVQREGAPIEEVRPGDVVWFSPNEKHWHGASPHKVMSHIAIQEEVDGEVVVWMDKVLDDQYATDMSTL</sequence>
<dbReference type="EMBL" id="CP120682">
    <property type="protein sequence ID" value="WKN34014.1"/>
    <property type="molecule type" value="Genomic_DNA"/>
</dbReference>
<proteinExistence type="predicted"/>